<keyword evidence="2" id="KW-1185">Reference proteome</keyword>
<sequence length="67" mass="7685">MSILYGCSFLQPSPSHTYIVLVLRHSRERKITALDHPSAQTREPIIMRTVAVEDAGTNPMQPRHGWW</sequence>
<gene>
    <name evidence="1" type="ORF">PISMIDRAFT_683685</name>
</gene>
<reference evidence="1 2" key="1">
    <citation type="submission" date="2014-04" db="EMBL/GenBank/DDBJ databases">
        <authorList>
            <consortium name="DOE Joint Genome Institute"/>
            <person name="Kuo A."/>
            <person name="Kohler A."/>
            <person name="Costa M.D."/>
            <person name="Nagy L.G."/>
            <person name="Floudas D."/>
            <person name="Copeland A."/>
            <person name="Barry K.W."/>
            <person name="Cichocki N."/>
            <person name="Veneault-Fourrey C."/>
            <person name="LaButti K."/>
            <person name="Lindquist E.A."/>
            <person name="Lipzen A."/>
            <person name="Lundell T."/>
            <person name="Morin E."/>
            <person name="Murat C."/>
            <person name="Sun H."/>
            <person name="Tunlid A."/>
            <person name="Henrissat B."/>
            <person name="Grigoriev I.V."/>
            <person name="Hibbett D.S."/>
            <person name="Martin F."/>
            <person name="Nordberg H.P."/>
            <person name="Cantor M.N."/>
            <person name="Hua S.X."/>
        </authorList>
    </citation>
    <scope>NUCLEOTIDE SEQUENCE [LARGE SCALE GENOMIC DNA]</scope>
    <source>
        <strain evidence="1 2">441</strain>
    </source>
</reference>
<protein>
    <submittedName>
        <fullName evidence="1">Uncharacterized protein</fullName>
    </submittedName>
</protein>
<name>A0A0C9Z970_9AGAM</name>
<proteinExistence type="predicted"/>
<dbReference type="EMBL" id="KN833794">
    <property type="protein sequence ID" value="KIK18987.1"/>
    <property type="molecule type" value="Genomic_DNA"/>
</dbReference>
<dbReference type="AlphaFoldDB" id="A0A0C9Z970"/>
<dbReference type="HOGENOM" id="CLU_2813333_0_0_1"/>
<organism evidence="1 2">
    <name type="scientific">Pisolithus microcarpus 441</name>
    <dbReference type="NCBI Taxonomy" id="765257"/>
    <lineage>
        <taxon>Eukaryota</taxon>
        <taxon>Fungi</taxon>
        <taxon>Dikarya</taxon>
        <taxon>Basidiomycota</taxon>
        <taxon>Agaricomycotina</taxon>
        <taxon>Agaricomycetes</taxon>
        <taxon>Agaricomycetidae</taxon>
        <taxon>Boletales</taxon>
        <taxon>Sclerodermatineae</taxon>
        <taxon>Pisolithaceae</taxon>
        <taxon>Pisolithus</taxon>
    </lineage>
</organism>
<evidence type="ECO:0000313" key="1">
    <source>
        <dbReference type="EMBL" id="KIK18987.1"/>
    </source>
</evidence>
<dbReference type="Proteomes" id="UP000054018">
    <property type="component" value="Unassembled WGS sequence"/>
</dbReference>
<evidence type="ECO:0000313" key="2">
    <source>
        <dbReference type="Proteomes" id="UP000054018"/>
    </source>
</evidence>
<accession>A0A0C9Z970</accession>
<reference evidence="2" key="2">
    <citation type="submission" date="2015-01" db="EMBL/GenBank/DDBJ databases">
        <title>Evolutionary Origins and Diversification of the Mycorrhizal Mutualists.</title>
        <authorList>
            <consortium name="DOE Joint Genome Institute"/>
            <consortium name="Mycorrhizal Genomics Consortium"/>
            <person name="Kohler A."/>
            <person name="Kuo A."/>
            <person name="Nagy L.G."/>
            <person name="Floudas D."/>
            <person name="Copeland A."/>
            <person name="Barry K.W."/>
            <person name="Cichocki N."/>
            <person name="Veneault-Fourrey C."/>
            <person name="LaButti K."/>
            <person name="Lindquist E.A."/>
            <person name="Lipzen A."/>
            <person name="Lundell T."/>
            <person name="Morin E."/>
            <person name="Murat C."/>
            <person name="Riley R."/>
            <person name="Ohm R."/>
            <person name="Sun H."/>
            <person name="Tunlid A."/>
            <person name="Henrissat B."/>
            <person name="Grigoriev I.V."/>
            <person name="Hibbett D.S."/>
            <person name="Martin F."/>
        </authorList>
    </citation>
    <scope>NUCLEOTIDE SEQUENCE [LARGE SCALE GENOMIC DNA]</scope>
    <source>
        <strain evidence="2">441</strain>
    </source>
</reference>